<name>A0A975EXS0_9SPIR</name>
<organism evidence="1 2">
    <name type="scientific">Treponema parvum</name>
    <dbReference type="NCBI Taxonomy" id="138851"/>
    <lineage>
        <taxon>Bacteria</taxon>
        <taxon>Pseudomonadati</taxon>
        <taxon>Spirochaetota</taxon>
        <taxon>Spirochaetia</taxon>
        <taxon>Spirochaetales</taxon>
        <taxon>Treponemataceae</taxon>
        <taxon>Treponema</taxon>
    </lineage>
</organism>
<evidence type="ECO:0000313" key="1">
    <source>
        <dbReference type="EMBL" id="QTQ10747.1"/>
    </source>
</evidence>
<sequence length="277" mass="33128">MKKKYLLIVIIFSLIFINCKQNRELLFEKMISSASKRKEKIYLSFNDANQKSGNKYYDYIINSKGINLDYYYKWALTNQETNFVFELMNCELTTGDLALSILWDRFRFDDENMEGLFPIEIVDKYRKTGSNNLYKWVQEDINHRVYITNKTMEIILQKEGVNREININEIKKSIMKKYVKGRDYIITCEFLRWGPTVTGVSWPKYYLWINIFNPNSYELVAEGAIRVALIENEKESQKLDITDFIKFDDNKQNIQEFEKVFPHAIVEQIAYRNDIEY</sequence>
<accession>A0A975EXS0</accession>
<dbReference type="GeneID" id="2739247"/>
<proteinExistence type="predicted"/>
<dbReference type="EMBL" id="CP054257">
    <property type="protein sequence ID" value="QTQ10747.1"/>
    <property type="molecule type" value="Genomic_DNA"/>
</dbReference>
<reference evidence="1" key="2">
    <citation type="journal article" date="2021" name="Microbiol. Resour. Announc.">
        <title>Complete Genome Sequences of Three Human Oral Treponema parvum Isolates.</title>
        <authorList>
            <person name="Zeng H."/>
            <person name="Watt R.M."/>
        </authorList>
    </citation>
    <scope>NUCLEOTIDE SEQUENCE</scope>
    <source>
        <strain evidence="1">ATCC 700773</strain>
    </source>
</reference>
<evidence type="ECO:0000313" key="2">
    <source>
        <dbReference type="Proteomes" id="UP000671995"/>
    </source>
</evidence>
<dbReference type="Proteomes" id="UP000671995">
    <property type="component" value="Chromosome"/>
</dbReference>
<gene>
    <name evidence="1" type="ORF">HRI96_00140</name>
</gene>
<reference evidence="1" key="1">
    <citation type="submission" date="2020-05" db="EMBL/GenBank/DDBJ databases">
        <authorList>
            <person name="Zeng H."/>
            <person name="Chan Y.K."/>
            <person name="Watt R.M."/>
        </authorList>
    </citation>
    <scope>NUCLEOTIDE SEQUENCE</scope>
    <source>
        <strain evidence="1">ATCC 700773</strain>
    </source>
</reference>
<evidence type="ECO:0008006" key="3">
    <source>
        <dbReference type="Google" id="ProtNLM"/>
    </source>
</evidence>
<dbReference type="AlphaFoldDB" id="A0A975EXS0"/>
<dbReference type="RefSeq" id="WP_010957063.1">
    <property type="nucleotide sequence ID" value="NZ_CP054257.1"/>
</dbReference>
<protein>
    <recommendedName>
        <fullName evidence="3">Lipoprotein</fullName>
    </recommendedName>
</protein>